<evidence type="ECO:0000256" key="1">
    <source>
        <dbReference type="ARBA" id="ARBA00004429"/>
    </source>
</evidence>
<evidence type="ECO:0000256" key="9">
    <source>
        <dbReference type="RuleBase" id="RU003794"/>
    </source>
</evidence>
<sequence>MFGLAIGSFLNVVAIRIPQGQSIVRPPSRCPHCEHRLGPADLIPVASYLFLRGKCRYCRAPVSPMYAAGEAAAGALFAVTAWKLGFSPELAVGLLFVSILLVITLTDLSRMIIPDKVVFFGMAAAFVLRLFIHPLPLWNYALAFFAGSGLLLMIGLLGTAVLRKESMGGGDVKLFAFIGLVLGVKLTLLSVFAASLFGTLFGVIQLARGRFRRNEPIPFGPFIAAGAFCAYFWGDRILDLYFALIFR</sequence>
<dbReference type="InterPro" id="IPR050882">
    <property type="entry name" value="Prepilin_peptidase/N-MTase"/>
</dbReference>
<evidence type="ECO:0000256" key="7">
    <source>
        <dbReference type="ARBA" id="ARBA00023136"/>
    </source>
</evidence>
<dbReference type="PANTHER" id="PTHR30487:SF0">
    <property type="entry name" value="PREPILIN LEADER PEPTIDASE_N-METHYLTRANSFERASE-RELATED"/>
    <property type="match status" value="1"/>
</dbReference>
<dbReference type="InterPro" id="IPR014032">
    <property type="entry name" value="Peptidase_A24A_bac"/>
</dbReference>
<keyword evidence="3" id="KW-1003">Cell membrane</keyword>
<feature type="transmembrane region" description="Helical" evidence="10">
    <location>
        <begin position="86"/>
        <end position="105"/>
    </location>
</feature>
<feature type="transmembrane region" description="Helical" evidence="10">
    <location>
        <begin position="216"/>
        <end position="234"/>
    </location>
</feature>
<keyword evidence="9" id="KW-0378">Hydrolase</keyword>
<comment type="caution">
    <text evidence="13">The sequence shown here is derived from an EMBL/GenBank/DDBJ whole genome shotgun (WGS) entry which is preliminary data.</text>
</comment>
<dbReference type="EC" id="3.4.23.43" evidence="9"/>
<evidence type="ECO:0000256" key="6">
    <source>
        <dbReference type="ARBA" id="ARBA00022989"/>
    </source>
</evidence>
<dbReference type="InterPro" id="IPR000045">
    <property type="entry name" value="Prepilin_IV_endopep_pep"/>
</dbReference>
<dbReference type="Pfam" id="PF01478">
    <property type="entry name" value="Peptidase_A24"/>
    <property type="match status" value="1"/>
</dbReference>
<protein>
    <recommendedName>
        <fullName evidence="9">Prepilin leader peptidase/N-methyltransferase</fullName>
        <ecNumber evidence="9">2.1.1.-</ecNumber>
        <ecNumber evidence="9">3.4.23.43</ecNumber>
    </recommendedName>
</protein>
<dbReference type="InterPro" id="IPR010627">
    <property type="entry name" value="Prepilin_pept_A24_N"/>
</dbReference>
<organism evidence="13 14">
    <name type="scientific">Gordoniibacillus kamchatkensis</name>
    <dbReference type="NCBI Taxonomy" id="1590651"/>
    <lineage>
        <taxon>Bacteria</taxon>
        <taxon>Bacillati</taxon>
        <taxon>Bacillota</taxon>
        <taxon>Bacilli</taxon>
        <taxon>Bacillales</taxon>
        <taxon>Paenibacillaceae</taxon>
        <taxon>Gordoniibacillus</taxon>
    </lineage>
</organism>
<feature type="domain" description="Prepilin peptidase A24 N-terminal" evidence="12">
    <location>
        <begin position="1"/>
        <end position="83"/>
    </location>
</feature>
<keyword evidence="6 10" id="KW-1133">Transmembrane helix</keyword>
<evidence type="ECO:0000256" key="3">
    <source>
        <dbReference type="ARBA" id="ARBA00022475"/>
    </source>
</evidence>
<evidence type="ECO:0000256" key="8">
    <source>
        <dbReference type="RuleBase" id="RU003793"/>
    </source>
</evidence>
<dbReference type="Gene3D" id="1.20.120.1220">
    <property type="match status" value="1"/>
</dbReference>
<keyword evidence="14" id="KW-1185">Reference proteome</keyword>
<feature type="domain" description="Prepilin type IV endopeptidase peptidase" evidence="11">
    <location>
        <begin position="94"/>
        <end position="203"/>
    </location>
</feature>
<keyword evidence="9" id="KW-0511">Multifunctional enzyme</keyword>
<comment type="similarity">
    <text evidence="2 8">Belongs to the peptidase A24 family.</text>
</comment>
<dbReference type="EC" id="2.1.1.-" evidence="9"/>
<evidence type="ECO:0000256" key="10">
    <source>
        <dbReference type="SAM" id="Phobius"/>
    </source>
</evidence>
<evidence type="ECO:0000313" key="14">
    <source>
        <dbReference type="Proteomes" id="UP000031967"/>
    </source>
</evidence>
<evidence type="ECO:0000256" key="5">
    <source>
        <dbReference type="ARBA" id="ARBA00022692"/>
    </source>
</evidence>
<proteinExistence type="inferred from homology"/>
<reference evidence="13 14" key="1">
    <citation type="submission" date="2014-12" db="EMBL/GenBank/DDBJ databases">
        <title>Draft genome sequence of Paenibacillus kamchatkensis strain B-2647.</title>
        <authorList>
            <person name="Karlyshev A.V."/>
            <person name="Kudryashova E.B."/>
        </authorList>
    </citation>
    <scope>NUCLEOTIDE SEQUENCE [LARGE SCALE GENOMIC DNA]</scope>
    <source>
        <strain evidence="13 14">VKM B-2647</strain>
    </source>
</reference>
<comment type="function">
    <text evidence="9">Plays an essential role in type IV pili and type II pseudopili formation by proteolytically removing the leader sequence from substrate proteins and subsequently monomethylating the alpha-amino group of the newly exposed N-terminal phenylalanine.</text>
</comment>
<evidence type="ECO:0000256" key="4">
    <source>
        <dbReference type="ARBA" id="ARBA00022519"/>
    </source>
</evidence>
<feature type="transmembrane region" description="Helical" evidence="10">
    <location>
        <begin position="141"/>
        <end position="162"/>
    </location>
</feature>
<evidence type="ECO:0000313" key="13">
    <source>
        <dbReference type="EMBL" id="KIL42548.1"/>
    </source>
</evidence>
<keyword evidence="4" id="KW-0997">Cell inner membrane</keyword>
<evidence type="ECO:0000256" key="2">
    <source>
        <dbReference type="ARBA" id="ARBA00005801"/>
    </source>
</evidence>
<name>A0ABR5ANS9_9BACL</name>
<comment type="catalytic activity">
    <reaction evidence="9">
        <text>Typically cleaves a -Gly-|-Phe- bond to release an N-terminal, basic peptide of 5-8 residues from type IV prepilin, and then N-methylates the new N-terminal amino group, the methyl donor being S-adenosyl-L-methionine.</text>
        <dbReference type="EC" id="3.4.23.43"/>
    </reaction>
</comment>
<feature type="transmembrane region" description="Helical" evidence="10">
    <location>
        <begin position="117"/>
        <end position="135"/>
    </location>
</feature>
<gene>
    <name evidence="13" type="ORF">SD70_00715</name>
</gene>
<keyword evidence="9" id="KW-0489">Methyltransferase</keyword>
<dbReference type="PANTHER" id="PTHR30487">
    <property type="entry name" value="TYPE 4 PREPILIN-LIKE PROTEINS LEADER PEPTIDE-PROCESSING ENZYME"/>
    <property type="match status" value="1"/>
</dbReference>
<keyword evidence="5 9" id="KW-0812">Transmembrane</keyword>
<keyword evidence="9" id="KW-0645">Protease</keyword>
<keyword evidence="9" id="KW-0808">Transferase</keyword>
<evidence type="ECO:0000259" key="12">
    <source>
        <dbReference type="Pfam" id="PF06750"/>
    </source>
</evidence>
<dbReference type="PRINTS" id="PR00864">
    <property type="entry name" value="PREPILNPTASE"/>
</dbReference>
<dbReference type="Proteomes" id="UP000031967">
    <property type="component" value="Unassembled WGS sequence"/>
</dbReference>
<dbReference type="Pfam" id="PF06750">
    <property type="entry name" value="A24_N_bact"/>
    <property type="match status" value="1"/>
</dbReference>
<dbReference type="EMBL" id="JXAK01000001">
    <property type="protein sequence ID" value="KIL42548.1"/>
    <property type="molecule type" value="Genomic_DNA"/>
</dbReference>
<comment type="subcellular location">
    <subcellularLocation>
        <location evidence="1">Cell inner membrane</location>
        <topology evidence="1">Multi-pass membrane protein</topology>
    </subcellularLocation>
    <subcellularLocation>
        <location evidence="9">Cell membrane</location>
        <topology evidence="9">Multi-pass membrane protein</topology>
    </subcellularLocation>
</comment>
<feature type="transmembrane region" description="Helical" evidence="10">
    <location>
        <begin position="174"/>
        <end position="204"/>
    </location>
</feature>
<evidence type="ECO:0000259" key="11">
    <source>
        <dbReference type="Pfam" id="PF01478"/>
    </source>
</evidence>
<keyword evidence="7 10" id="KW-0472">Membrane</keyword>
<accession>A0ABR5ANS9</accession>